<evidence type="ECO:0000313" key="2">
    <source>
        <dbReference type="EMBL" id="KAJ0970152.1"/>
    </source>
</evidence>
<reference evidence="2" key="2">
    <citation type="journal article" date="2022" name="Hortic Res">
        <title>The genome of Dioscorea zingiberensis sheds light on the biosynthesis, origin and evolution of the medicinally important diosgenin saponins.</title>
        <authorList>
            <person name="Li Y."/>
            <person name="Tan C."/>
            <person name="Li Z."/>
            <person name="Guo J."/>
            <person name="Li S."/>
            <person name="Chen X."/>
            <person name="Wang C."/>
            <person name="Dai X."/>
            <person name="Yang H."/>
            <person name="Song W."/>
            <person name="Hou L."/>
            <person name="Xu J."/>
            <person name="Tong Z."/>
            <person name="Xu A."/>
            <person name="Yuan X."/>
            <person name="Wang W."/>
            <person name="Yang Q."/>
            <person name="Chen L."/>
            <person name="Sun Z."/>
            <person name="Wang K."/>
            <person name="Pan B."/>
            <person name="Chen J."/>
            <person name="Bao Y."/>
            <person name="Liu F."/>
            <person name="Qi X."/>
            <person name="Gang D.R."/>
            <person name="Wen J."/>
            <person name="Li J."/>
        </authorList>
    </citation>
    <scope>NUCLEOTIDE SEQUENCE</scope>
    <source>
        <strain evidence="2">Dzin_1.0</strain>
    </source>
</reference>
<evidence type="ECO:0000256" key="1">
    <source>
        <dbReference type="SAM" id="SignalP"/>
    </source>
</evidence>
<accession>A0A9D5CCP1</accession>
<comment type="caution">
    <text evidence="2">The sequence shown here is derived from an EMBL/GenBank/DDBJ whole genome shotgun (WGS) entry which is preliminary data.</text>
</comment>
<organism evidence="2 3">
    <name type="scientific">Dioscorea zingiberensis</name>
    <dbReference type="NCBI Taxonomy" id="325984"/>
    <lineage>
        <taxon>Eukaryota</taxon>
        <taxon>Viridiplantae</taxon>
        <taxon>Streptophyta</taxon>
        <taxon>Embryophyta</taxon>
        <taxon>Tracheophyta</taxon>
        <taxon>Spermatophyta</taxon>
        <taxon>Magnoliopsida</taxon>
        <taxon>Liliopsida</taxon>
        <taxon>Dioscoreales</taxon>
        <taxon>Dioscoreaceae</taxon>
        <taxon>Dioscorea</taxon>
    </lineage>
</organism>
<keyword evidence="3" id="KW-1185">Reference proteome</keyword>
<protein>
    <submittedName>
        <fullName evidence="2">Uncharacterized protein</fullName>
    </submittedName>
</protein>
<dbReference type="GO" id="GO:0000149">
    <property type="term" value="F:SNARE binding"/>
    <property type="evidence" value="ECO:0007669"/>
    <property type="project" value="TreeGrafter"/>
</dbReference>
<feature type="chain" id="PRO_5039396551" evidence="1">
    <location>
        <begin position="24"/>
        <end position="135"/>
    </location>
</feature>
<dbReference type="GO" id="GO:1990745">
    <property type="term" value="C:EARP complex"/>
    <property type="evidence" value="ECO:0007669"/>
    <property type="project" value="InterPro"/>
</dbReference>
<dbReference type="AlphaFoldDB" id="A0A9D5CCP1"/>
<dbReference type="PANTHER" id="PTHR13258">
    <property type="entry name" value="SYNDETIN"/>
    <property type="match status" value="1"/>
</dbReference>
<dbReference type="PANTHER" id="PTHR13258:SF0">
    <property type="entry name" value="SYNDETIN"/>
    <property type="match status" value="1"/>
</dbReference>
<feature type="signal peptide" evidence="1">
    <location>
        <begin position="1"/>
        <end position="23"/>
    </location>
</feature>
<evidence type="ECO:0000313" key="3">
    <source>
        <dbReference type="Proteomes" id="UP001085076"/>
    </source>
</evidence>
<dbReference type="OrthoDB" id="10595267at2759"/>
<reference evidence="2" key="1">
    <citation type="submission" date="2021-03" db="EMBL/GenBank/DDBJ databases">
        <authorList>
            <person name="Li Z."/>
            <person name="Yang C."/>
        </authorList>
    </citation>
    <scope>NUCLEOTIDE SEQUENCE</scope>
    <source>
        <strain evidence="2">Dzin_1.0</strain>
        <tissue evidence="2">Leaf</tissue>
    </source>
</reference>
<dbReference type="GO" id="GO:0032456">
    <property type="term" value="P:endocytic recycling"/>
    <property type="evidence" value="ECO:0007669"/>
    <property type="project" value="InterPro"/>
</dbReference>
<dbReference type="GO" id="GO:0042147">
    <property type="term" value="P:retrograde transport, endosome to Golgi"/>
    <property type="evidence" value="ECO:0007669"/>
    <property type="project" value="InterPro"/>
</dbReference>
<name>A0A9D5CCP1_9LILI</name>
<keyword evidence="1" id="KW-0732">Signal</keyword>
<dbReference type="GO" id="GO:0005829">
    <property type="term" value="C:cytosol"/>
    <property type="evidence" value="ECO:0007669"/>
    <property type="project" value="GOC"/>
</dbReference>
<dbReference type="EMBL" id="JAGGNH010000006">
    <property type="protein sequence ID" value="KAJ0970152.1"/>
    <property type="molecule type" value="Genomic_DNA"/>
</dbReference>
<proteinExistence type="predicted"/>
<dbReference type="InterPro" id="IPR040047">
    <property type="entry name" value="VPS50"/>
</dbReference>
<sequence>MRNYCTNWVLTLFSKSILSSLRAFSSCLVSSTISYLKHLVSLDINQSGKVLPDNLSSRVKIAISKIMQECDLWIRPQHSSTSSLPASMNIPFTQMDVMPTVPSSTIYGHAPNTSFGLKERCAAAETISLVTSLIA</sequence>
<dbReference type="Proteomes" id="UP001085076">
    <property type="component" value="Miscellaneous, Linkage group lg06"/>
</dbReference>
<gene>
    <name evidence="2" type="ORF">J5N97_023029</name>
</gene>